<dbReference type="InterPro" id="IPR013785">
    <property type="entry name" value="Aldolase_TIM"/>
</dbReference>
<dbReference type="SFLD" id="SFLDG01082">
    <property type="entry name" value="B12-binding_domain_containing"/>
    <property type="match status" value="1"/>
</dbReference>
<evidence type="ECO:0000256" key="2">
    <source>
        <dbReference type="ARBA" id="ARBA00022691"/>
    </source>
</evidence>
<comment type="cofactor">
    <cofactor evidence="1">
        <name>[4Fe-4S] cluster</name>
        <dbReference type="ChEBI" id="CHEBI:49883"/>
    </cofactor>
</comment>
<dbReference type="Gene3D" id="3.20.20.70">
    <property type="entry name" value="Aldolase class I"/>
    <property type="match status" value="1"/>
</dbReference>
<gene>
    <name evidence="7" type="ORF">MFFC18_31750</name>
</gene>
<dbReference type="CDD" id="cd01335">
    <property type="entry name" value="Radical_SAM"/>
    <property type="match status" value="1"/>
</dbReference>
<dbReference type="InterPro" id="IPR034466">
    <property type="entry name" value="Methyltransferase_Class_B"/>
</dbReference>
<protein>
    <submittedName>
        <fullName evidence="7">Biotin synthase</fullName>
    </submittedName>
</protein>
<keyword evidence="5" id="KW-0411">Iron-sulfur</keyword>
<evidence type="ECO:0000313" key="7">
    <source>
        <dbReference type="EMBL" id="QEG23279.1"/>
    </source>
</evidence>
<organism evidence="7 8">
    <name type="scientific">Mariniblastus fucicola</name>
    <dbReference type="NCBI Taxonomy" id="980251"/>
    <lineage>
        <taxon>Bacteria</taxon>
        <taxon>Pseudomonadati</taxon>
        <taxon>Planctomycetota</taxon>
        <taxon>Planctomycetia</taxon>
        <taxon>Pirellulales</taxon>
        <taxon>Pirellulaceae</taxon>
        <taxon>Mariniblastus</taxon>
    </lineage>
</organism>
<dbReference type="SFLD" id="SFLDS00029">
    <property type="entry name" value="Radical_SAM"/>
    <property type="match status" value="1"/>
</dbReference>
<name>A0A5B9PCP6_9BACT</name>
<dbReference type="EMBL" id="CP042912">
    <property type="protein sequence ID" value="QEG23279.1"/>
    <property type="molecule type" value="Genomic_DNA"/>
</dbReference>
<dbReference type="STRING" id="980251.GCA_001642875_00570"/>
<dbReference type="OrthoDB" id="9762608at2"/>
<sequence length="467" mass="53669">MNVVLWDTRRNNAQKDFAGGMGVGMHPGTGGIRGKIIRQMYLRDYRPTPLNFAYLIAVIKQLGHTPIYSLDQPQPPTADVYIFNPALVTLDIELETIKSVRSRNPLARIFVVGQVAFALAESLAESLLEQNVTILKGEPEQLLTRWDDVMQSTDSIIDIGSVSDLNTLPNPDWSQFQYKRFRINYDFWRFPTAYIQQSRGCTFKCNYCPYIMIESKTRFRDPEAVVEEMRFGMERYGFESFKFRDPLFGLNRKKALTLAEGIRKLPRKIQFSIETRVDLMREETLRELKDAGLTAITIGIETPDEATLKRYSRVAINDDRQRDFVALCRKLGIRTVAGFMVGFPGDTRQSIWDVLNYARLVNPTYANFNIVTPYPGTEFYNEVEDQIEDHDFSKYSVYQPVMKYENLTSAEVAEMHGKCFEKFYFRARYVKQNGLLLWPQLRRFLPKSFSAVPPQSGESAGSVAKAA</sequence>
<dbReference type="GO" id="GO:0051539">
    <property type="term" value="F:4 iron, 4 sulfur cluster binding"/>
    <property type="evidence" value="ECO:0007669"/>
    <property type="project" value="UniProtKB-KW"/>
</dbReference>
<accession>A0A5B9PCP6</accession>
<keyword evidence="4" id="KW-0408">Iron</keyword>
<evidence type="ECO:0000259" key="6">
    <source>
        <dbReference type="PROSITE" id="PS51918"/>
    </source>
</evidence>
<reference evidence="7 8" key="1">
    <citation type="submission" date="2019-08" db="EMBL/GenBank/DDBJ databases">
        <title>Deep-cultivation of Planctomycetes and their phenomic and genomic characterization uncovers novel biology.</title>
        <authorList>
            <person name="Wiegand S."/>
            <person name="Jogler M."/>
            <person name="Boedeker C."/>
            <person name="Pinto D."/>
            <person name="Vollmers J."/>
            <person name="Rivas-Marin E."/>
            <person name="Kohn T."/>
            <person name="Peeters S.H."/>
            <person name="Heuer A."/>
            <person name="Rast P."/>
            <person name="Oberbeckmann S."/>
            <person name="Bunk B."/>
            <person name="Jeske O."/>
            <person name="Meyerdierks A."/>
            <person name="Storesund J.E."/>
            <person name="Kallscheuer N."/>
            <person name="Luecker S."/>
            <person name="Lage O.M."/>
            <person name="Pohl T."/>
            <person name="Merkel B.J."/>
            <person name="Hornburger P."/>
            <person name="Mueller R.-W."/>
            <person name="Bruemmer F."/>
            <person name="Labrenz M."/>
            <person name="Spormann A.M."/>
            <person name="Op den Camp H."/>
            <person name="Overmann J."/>
            <person name="Amann R."/>
            <person name="Jetten M.S.M."/>
            <person name="Mascher T."/>
            <person name="Medema M.H."/>
            <person name="Devos D.P."/>
            <person name="Kaster A.-K."/>
            <person name="Ovreas L."/>
            <person name="Rohde M."/>
            <person name="Galperin M.Y."/>
            <person name="Jogler C."/>
        </authorList>
    </citation>
    <scope>NUCLEOTIDE SEQUENCE [LARGE SCALE GENOMIC DNA]</scope>
    <source>
        <strain evidence="7 8">FC18</strain>
    </source>
</reference>
<dbReference type="PANTHER" id="PTHR43409">
    <property type="entry name" value="ANAEROBIC MAGNESIUM-PROTOPORPHYRIN IX MONOMETHYL ESTER CYCLASE-RELATED"/>
    <property type="match status" value="1"/>
</dbReference>
<dbReference type="KEGG" id="mff:MFFC18_31750"/>
<dbReference type="GO" id="GO:0046872">
    <property type="term" value="F:metal ion binding"/>
    <property type="evidence" value="ECO:0007669"/>
    <property type="project" value="UniProtKB-KW"/>
</dbReference>
<keyword evidence="8" id="KW-1185">Reference proteome</keyword>
<evidence type="ECO:0000256" key="4">
    <source>
        <dbReference type="ARBA" id="ARBA00023004"/>
    </source>
</evidence>
<dbReference type="InterPro" id="IPR007197">
    <property type="entry name" value="rSAM"/>
</dbReference>
<dbReference type="RefSeq" id="WP_075083355.1">
    <property type="nucleotide sequence ID" value="NZ_CP042912.1"/>
</dbReference>
<dbReference type="Proteomes" id="UP000322214">
    <property type="component" value="Chromosome"/>
</dbReference>
<dbReference type="InterPro" id="IPR058240">
    <property type="entry name" value="rSAM_sf"/>
</dbReference>
<proteinExistence type="predicted"/>
<keyword evidence="3" id="KW-0479">Metal-binding</keyword>
<dbReference type="SUPFAM" id="SSF102114">
    <property type="entry name" value="Radical SAM enzymes"/>
    <property type="match status" value="1"/>
</dbReference>
<evidence type="ECO:0000256" key="3">
    <source>
        <dbReference type="ARBA" id="ARBA00022723"/>
    </source>
</evidence>
<dbReference type="PROSITE" id="PS51918">
    <property type="entry name" value="RADICAL_SAM"/>
    <property type="match status" value="1"/>
</dbReference>
<dbReference type="Pfam" id="PF04055">
    <property type="entry name" value="Radical_SAM"/>
    <property type="match status" value="1"/>
</dbReference>
<evidence type="ECO:0000256" key="5">
    <source>
        <dbReference type="ARBA" id="ARBA00023014"/>
    </source>
</evidence>
<dbReference type="SFLD" id="SFLDG01123">
    <property type="entry name" value="methyltransferase_(Class_B)"/>
    <property type="match status" value="1"/>
</dbReference>
<evidence type="ECO:0000313" key="8">
    <source>
        <dbReference type="Proteomes" id="UP000322214"/>
    </source>
</evidence>
<dbReference type="PANTHER" id="PTHR43409:SF16">
    <property type="entry name" value="SLR0320 PROTEIN"/>
    <property type="match status" value="1"/>
</dbReference>
<dbReference type="InterPro" id="IPR051198">
    <property type="entry name" value="BchE-like"/>
</dbReference>
<dbReference type="GO" id="GO:0005829">
    <property type="term" value="C:cytosol"/>
    <property type="evidence" value="ECO:0007669"/>
    <property type="project" value="TreeGrafter"/>
</dbReference>
<evidence type="ECO:0000256" key="1">
    <source>
        <dbReference type="ARBA" id="ARBA00001966"/>
    </source>
</evidence>
<dbReference type="InterPro" id="IPR006638">
    <property type="entry name" value="Elp3/MiaA/NifB-like_rSAM"/>
</dbReference>
<dbReference type="GO" id="GO:0003824">
    <property type="term" value="F:catalytic activity"/>
    <property type="evidence" value="ECO:0007669"/>
    <property type="project" value="InterPro"/>
</dbReference>
<keyword evidence="2" id="KW-0949">S-adenosyl-L-methionine</keyword>
<dbReference type="SMART" id="SM00729">
    <property type="entry name" value="Elp3"/>
    <property type="match status" value="1"/>
</dbReference>
<dbReference type="AlphaFoldDB" id="A0A5B9PCP6"/>
<feature type="domain" description="Radical SAM core" evidence="6">
    <location>
        <begin position="187"/>
        <end position="411"/>
    </location>
</feature>